<protein>
    <submittedName>
        <fullName evidence="2">Uncharacterized protein</fullName>
    </submittedName>
</protein>
<gene>
    <name evidence="2" type="ORF">SNAT2548_LOCUS22534</name>
</gene>
<reference evidence="2" key="1">
    <citation type="submission" date="2021-02" db="EMBL/GenBank/DDBJ databases">
        <authorList>
            <person name="Dougan E. K."/>
            <person name="Rhodes N."/>
            <person name="Thang M."/>
            <person name="Chan C."/>
        </authorList>
    </citation>
    <scope>NUCLEOTIDE SEQUENCE</scope>
</reference>
<sequence>MALTAYISITSVLVGTFGEVAVCPEGSCQALEPWTETCFQYNQASKAAAGGTAYVAFWECAHGMPLALRMAPISPKEWPAGEEYFYQSQSLQSLLQTFQKALSLEEDWVYASLHYGLQAIPRAMRRFTKDVEIKSEVLFRQSASLTKLMFMVVPVAAECELCVPHSSSLEVWKRQERTQLAGVLRIRVSVFQEFTPLEITYLTRAETVLFIWGFLSDIAIMARMGLWFDCHMGNIVWQLDQYGEKTFAWLDFGGRTGGDMFFRQLADTLIAGMNRLRDLGANATAKSLSELVHSFSARPGLDQVAERAQEILIETSPDYEFASHVLQRVGPLRPDRLRSLQERRPRAGSLRSSVWVRELIRKDGKVTEKLRPKEDGKEPEPVNAFKVQVQGTLADVDDLKEGIKNKAELSMPSFKIRIYSKQDGRWVPEDEETKVNRGTSKADCYGFVLPPADDV</sequence>
<keyword evidence="3" id="KW-1185">Reference proteome</keyword>
<dbReference type="AlphaFoldDB" id="A0A812R2G7"/>
<organism evidence="2 3">
    <name type="scientific">Symbiodinium natans</name>
    <dbReference type="NCBI Taxonomy" id="878477"/>
    <lineage>
        <taxon>Eukaryota</taxon>
        <taxon>Sar</taxon>
        <taxon>Alveolata</taxon>
        <taxon>Dinophyceae</taxon>
        <taxon>Suessiales</taxon>
        <taxon>Symbiodiniaceae</taxon>
        <taxon>Symbiodinium</taxon>
    </lineage>
</organism>
<accession>A0A812R2G7</accession>
<dbReference type="Proteomes" id="UP000604046">
    <property type="component" value="Unassembled WGS sequence"/>
</dbReference>
<dbReference type="OrthoDB" id="416006at2759"/>
<keyword evidence="1" id="KW-0732">Signal</keyword>
<feature type="signal peptide" evidence="1">
    <location>
        <begin position="1"/>
        <end position="18"/>
    </location>
</feature>
<proteinExistence type="predicted"/>
<feature type="chain" id="PRO_5032652625" evidence="1">
    <location>
        <begin position="19"/>
        <end position="455"/>
    </location>
</feature>
<evidence type="ECO:0000313" key="3">
    <source>
        <dbReference type="Proteomes" id="UP000604046"/>
    </source>
</evidence>
<dbReference type="EMBL" id="CAJNDS010002292">
    <property type="protein sequence ID" value="CAE7414548.1"/>
    <property type="molecule type" value="Genomic_DNA"/>
</dbReference>
<evidence type="ECO:0000256" key="1">
    <source>
        <dbReference type="SAM" id="SignalP"/>
    </source>
</evidence>
<comment type="caution">
    <text evidence="2">The sequence shown here is derived from an EMBL/GenBank/DDBJ whole genome shotgun (WGS) entry which is preliminary data.</text>
</comment>
<name>A0A812R2G7_9DINO</name>
<evidence type="ECO:0000313" key="2">
    <source>
        <dbReference type="EMBL" id="CAE7414548.1"/>
    </source>
</evidence>